<feature type="signal peptide" evidence="4">
    <location>
        <begin position="1"/>
        <end position="21"/>
    </location>
</feature>
<dbReference type="InterPro" id="IPR017439">
    <property type="entry name" value="Amidohydrolase"/>
</dbReference>
<dbReference type="SUPFAM" id="SSF53187">
    <property type="entry name" value="Zn-dependent exopeptidases"/>
    <property type="match status" value="1"/>
</dbReference>
<dbReference type="Proteomes" id="UP000075583">
    <property type="component" value="Unassembled WGS sequence"/>
</dbReference>
<protein>
    <submittedName>
        <fullName evidence="6">N-acyl-L-amino acid amidohydrolase</fullName>
    </submittedName>
</protein>
<dbReference type="FunFam" id="3.30.70.360:FF:000014">
    <property type="entry name" value="N-acyl-L-amino acid amidohydrolase"/>
    <property type="match status" value="1"/>
</dbReference>
<dbReference type="STRING" id="279360.MB14_18030"/>
<keyword evidence="3" id="KW-0479">Metal-binding</keyword>
<reference evidence="6" key="1">
    <citation type="submission" date="2016-01" db="EMBL/GenBank/DDBJ databases">
        <title>Genome sequencing of Roseivirga ehrenbergii KMM 6017.</title>
        <authorList>
            <person name="Selvaratnam C."/>
            <person name="Thevarajoo S."/>
            <person name="Goh K.M."/>
            <person name="Ee R."/>
            <person name="Chan K.-G."/>
            <person name="Chong C.S."/>
        </authorList>
    </citation>
    <scope>NUCLEOTIDE SEQUENCE [LARGE SCALE GENOMIC DNA]</scope>
    <source>
        <strain evidence="6">KMM 6017</strain>
    </source>
</reference>
<keyword evidence="3" id="KW-0464">Manganese</keyword>
<keyword evidence="2" id="KW-0378">Hydrolase</keyword>
<evidence type="ECO:0000256" key="2">
    <source>
        <dbReference type="ARBA" id="ARBA00022801"/>
    </source>
</evidence>
<dbReference type="GO" id="GO:0016787">
    <property type="term" value="F:hydrolase activity"/>
    <property type="evidence" value="ECO:0007669"/>
    <property type="project" value="UniProtKB-KW"/>
</dbReference>
<dbReference type="EMBL" id="LQZQ01000009">
    <property type="protein sequence ID" value="KYG78629.1"/>
    <property type="molecule type" value="Genomic_DNA"/>
</dbReference>
<dbReference type="Gene3D" id="3.40.630.10">
    <property type="entry name" value="Zn peptidases"/>
    <property type="match status" value="1"/>
</dbReference>
<evidence type="ECO:0000259" key="5">
    <source>
        <dbReference type="Pfam" id="PF07687"/>
    </source>
</evidence>
<evidence type="ECO:0000256" key="4">
    <source>
        <dbReference type="SAM" id="SignalP"/>
    </source>
</evidence>
<evidence type="ECO:0000313" key="6">
    <source>
        <dbReference type="EMBL" id="KYG78629.1"/>
    </source>
</evidence>
<proteinExistence type="inferred from homology"/>
<feature type="binding site" evidence="3">
    <location>
        <position position="142"/>
    </location>
    <ligand>
        <name>Mn(2+)</name>
        <dbReference type="ChEBI" id="CHEBI:29035"/>
        <label>2</label>
    </ligand>
</feature>
<dbReference type="SUPFAM" id="SSF55031">
    <property type="entry name" value="Bacterial exopeptidase dimerisation domain"/>
    <property type="match status" value="1"/>
</dbReference>
<feature type="binding site" evidence="3">
    <location>
        <position position="205"/>
    </location>
    <ligand>
        <name>Mn(2+)</name>
        <dbReference type="ChEBI" id="CHEBI:29035"/>
        <label>2</label>
    </ligand>
</feature>
<feature type="domain" description="Peptidase M20 dimerisation" evidence="5">
    <location>
        <begin position="228"/>
        <end position="326"/>
    </location>
</feature>
<dbReference type="InterPro" id="IPR036264">
    <property type="entry name" value="Bact_exopeptidase_dim_dom"/>
</dbReference>
<feature type="chain" id="PRO_5007574779" evidence="4">
    <location>
        <begin position="22"/>
        <end position="438"/>
    </location>
</feature>
<feature type="binding site" evidence="3">
    <location>
        <position position="140"/>
    </location>
    <ligand>
        <name>Mn(2+)</name>
        <dbReference type="ChEBI" id="CHEBI:29035"/>
        <label>2</label>
    </ligand>
</feature>
<comment type="similarity">
    <text evidence="1">Belongs to the peptidase M20 family.</text>
</comment>
<name>A0A150XIR6_ROSEK</name>
<organism evidence="6 7">
    <name type="scientific">Roseivirga ehrenbergii (strain DSM 102268 / JCM 13514 / KCTC 12282 / NCIMB 14502 / KMM 6017)</name>
    <dbReference type="NCBI Taxonomy" id="279360"/>
    <lineage>
        <taxon>Bacteria</taxon>
        <taxon>Pseudomonadati</taxon>
        <taxon>Bacteroidota</taxon>
        <taxon>Cytophagia</taxon>
        <taxon>Cytophagales</taxon>
        <taxon>Roseivirgaceae</taxon>
        <taxon>Roseivirga</taxon>
    </lineage>
</organism>
<evidence type="ECO:0000313" key="7">
    <source>
        <dbReference type="Proteomes" id="UP000075583"/>
    </source>
</evidence>
<sequence length="438" mass="47716">MKRPYQLSMFAFMLLALSAFTFKTDPAPSLKERIIELSKKIEPKVIEWRHHIHQNPELSNREFKTAAYIAAHLKSLGIEVQEGVAKTGVVGILKGGKPGPVMGLRADMDGLPVKERVDLPWASKVIGEFQGAEVPVMHACGHDTHVAILMGVAEVLSQVKAELKGTIKFIFQPAEEGAPAGEEGGADLMVKEGVLEGMDAIFGLHINAQTEVGQVKYRPEGIMAAVNSFEIKIKGKQTHGSTPWTGIDPIVTAAQIINNVQTIVSRSMPLTTQAAVVSFGKIEAGVRSNIIPEEATLVGTIRTLDADMRERLFERLRTIVKSTAESNEAEATLYIDKGYPITYNDPQLTAKMAGTFVDVMGAENVTPNMNAITGAEDFSFFQEKIPGLYFFIGGAPKGVDAEKQAPHHTPDFYVDDAGMLTGINLLSRMVVDYPENRN</sequence>
<accession>A0A150XIR6</accession>
<keyword evidence="4" id="KW-0732">Signal</keyword>
<comment type="caution">
    <text evidence="6">The sequence shown here is derived from an EMBL/GenBank/DDBJ whole genome shotgun (WGS) entry which is preliminary data.</text>
</comment>
<feature type="binding site" evidence="3">
    <location>
        <position position="408"/>
    </location>
    <ligand>
        <name>Mn(2+)</name>
        <dbReference type="ChEBI" id="CHEBI:29035"/>
        <label>2</label>
    </ligand>
</feature>
<evidence type="ECO:0000256" key="1">
    <source>
        <dbReference type="ARBA" id="ARBA00006153"/>
    </source>
</evidence>
<dbReference type="AlphaFoldDB" id="A0A150XIR6"/>
<feature type="binding site" evidence="3">
    <location>
        <position position="176"/>
    </location>
    <ligand>
        <name>Mn(2+)</name>
        <dbReference type="ChEBI" id="CHEBI:29035"/>
        <label>2</label>
    </ligand>
</feature>
<dbReference type="InterPro" id="IPR002933">
    <property type="entry name" value="Peptidase_M20"/>
</dbReference>
<keyword evidence="7" id="KW-1185">Reference proteome</keyword>
<dbReference type="PIRSF" id="PIRSF005962">
    <property type="entry name" value="Pept_M20D_amidohydro"/>
    <property type="match status" value="1"/>
</dbReference>
<dbReference type="PANTHER" id="PTHR11014:SF63">
    <property type="entry name" value="METALLOPEPTIDASE, PUTATIVE (AFU_ORTHOLOGUE AFUA_6G09600)-RELATED"/>
    <property type="match status" value="1"/>
</dbReference>
<gene>
    <name evidence="6" type="ORF">MB14_18030</name>
</gene>
<dbReference type="InterPro" id="IPR011650">
    <property type="entry name" value="Peptidase_M20_dimer"/>
</dbReference>
<dbReference type="GO" id="GO:0046872">
    <property type="term" value="F:metal ion binding"/>
    <property type="evidence" value="ECO:0007669"/>
    <property type="project" value="UniProtKB-KW"/>
</dbReference>
<dbReference type="Pfam" id="PF07687">
    <property type="entry name" value="M20_dimer"/>
    <property type="match status" value="1"/>
</dbReference>
<dbReference type="Gene3D" id="3.30.70.360">
    <property type="match status" value="1"/>
</dbReference>
<evidence type="ECO:0000256" key="3">
    <source>
        <dbReference type="PIRSR" id="PIRSR005962-1"/>
    </source>
</evidence>
<dbReference type="PANTHER" id="PTHR11014">
    <property type="entry name" value="PEPTIDASE M20 FAMILY MEMBER"/>
    <property type="match status" value="1"/>
</dbReference>
<dbReference type="Pfam" id="PF01546">
    <property type="entry name" value="Peptidase_M20"/>
    <property type="match status" value="1"/>
</dbReference>
<comment type="cofactor">
    <cofactor evidence="3">
        <name>Mn(2+)</name>
        <dbReference type="ChEBI" id="CHEBI:29035"/>
    </cofactor>
    <text evidence="3">The Mn(2+) ion enhances activity.</text>
</comment>
<dbReference type="RefSeq" id="WP_062591033.1">
    <property type="nucleotide sequence ID" value="NZ_LQZQ01000009.1"/>
</dbReference>
<dbReference type="NCBIfam" id="TIGR01891">
    <property type="entry name" value="amidohydrolases"/>
    <property type="match status" value="1"/>
</dbReference>